<dbReference type="PANTHER" id="PTHR22967">
    <property type="entry name" value="SERINE/THREONINE PROTEIN KINASE"/>
    <property type="match status" value="1"/>
</dbReference>
<dbReference type="GO" id="GO:0000147">
    <property type="term" value="P:actin cortical patch assembly"/>
    <property type="evidence" value="ECO:0007669"/>
    <property type="project" value="TreeGrafter"/>
</dbReference>
<dbReference type="SMART" id="SM00220">
    <property type="entry name" value="S_TKc"/>
    <property type="match status" value="1"/>
</dbReference>
<dbReference type="FunFam" id="1.10.510.10:FF:000441">
    <property type="entry name" value="Serine/threonine protein kinase"/>
    <property type="match status" value="1"/>
</dbReference>
<dbReference type="EMBL" id="KV407459">
    <property type="protein sequence ID" value="KZF22156.1"/>
    <property type="molecule type" value="Genomic_DNA"/>
</dbReference>
<dbReference type="PANTHER" id="PTHR22967:SF57">
    <property type="entry name" value="AUXILIN, ISOFORM A-RELATED"/>
    <property type="match status" value="1"/>
</dbReference>
<feature type="region of interest" description="Disordered" evidence="12">
    <location>
        <begin position="1"/>
        <end position="28"/>
    </location>
</feature>
<keyword evidence="9" id="KW-0067">ATP-binding</keyword>
<reference evidence="14 15" key="1">
    <citation type="journal article" date="2016" name="Fungal Biol.">
        <title>The genome of Xylona heveae provides a window into fungal endophytism.</title>
        <authorList>
            <person name="Gazis R."/>
            <person name="Kuo A."/>
            <person name="Riley R."/>
            <person name="LaButti K."/>
            <person name="Lipzen A."/>
            <person name="Lin J."/>
            <person name="Amirebrahimi M."/>
            <person name="Hesse C.N."/>
            <person name="Spatafora J.W."/>
            <person name="Henrissat B."/>
            <person name="Hainaut M."/>
            <person name="Grigoriev I.V."/>
            <person name="Hibbett D.S."/>
        </authorList>
    </citation>
    <scope>NUCLEOTIDE SEQUENCE [LARGE SCALE GENOMIC DNA]</scope>
    <source>
        <strain evidence="14 15">TC161</strain>
    </source>
</reference>
<evidence type="ECO:0000259" key="13">
    <source>
        <dbReference type="PROSITE" id="PS50011"/>
    </source>
</evidence>
<evidence type="ECO:0000256" key="1">
    <source>
        <dbReference type="ARBA" id="ARBA00004496"/>
    </source>
</evidence>
<evidence type="ECO:0000256" key="2">
    <source>
        <dbReference type="ARBA" id="ARBA00012513"/>
    </source>
</evidence>
<feature type="compositionally biased region" description="Low complexity" evidence="12">
    <location>
        <begin position="959"/>
        <end position="971"/>
    </location>
</feature>
<evidence type="ECO:0000256" key="9">
    <source>
        <dbReference type="ARBA" id="ARBA00022840"/>
    </source>
</evidence>
<evidence type="ECO:0000256" key="3">
    <source>
        <dbReference type="ARBA" id="ARBA00022490"/>
    </source>
</evidence>
<dbReference type="EC" id="2.7.11.1" evidence="2"/>
<feature type="compositionally biased region" description="Polar residues" evidence="12">
    <location>
        <begin position="618"/>
        <end position="636"/>
    </location>
</feature>
<dbReference type="InParanoid" id="A0A165GGG5"/>
<comment type="catalytic activity">
    <reaction evidence="10">
        <text>L-threonyl-[protein] + ATP = O-phospho-L-threonyl-[protein] + ADP + H(+)</text>
        <dbReference type="Rhea" id="RHEA:46608"/>
        <dbReference type="Rhea" id="RHEA-COMP:11060"/>
        <dbReference type="Rhea" id="RHEA-COMP:11605"/>
        <dbReference type="ChEBI" id="CHEBI:15378"/>
        <dbReference type="ChEBI" id="CHEBI:30013"/>
        <dbReference type="ChEBI" id="CHEBI:30616"/>
        <dbReference type="ChEBI" id="CHEBI:61977"/>
        <dbReference type="ChEBI" id="CHEBI:456216"/>
        <dbReference type="EC" id="2.7.11.1"/>
    </reaction>
</comment>
<dbReference type="Pfam" id="PF00069">
    <property type="entry name" value="Pkinase"/>
    <property type="match status" value="1"/>
</dbReference>
<dbReference type="GO" id="GO:0004674">
    <property type="term" value="F:protein serine/threonine kinase activity"/>
    <property type="evidence" value="ECO:0007669"/>
    <property type="project" value="UniProtKB-KW"/>
</dbReference>
<keyword evidence="3" id="KW-0963">Cytoplasm</keyword>
<evidence type="ECO:0000256" key="10">
    <source>
        <dbReference type="ARBA" id="ARBA00047899"/>
    </source>
</evidence>
<feature type="domain" description="Protein kinase" evidence="13">
    <location>
        <begin position="50"/>
        <end position="333"/>
    </location>
</feature>
<accession>A0A165GGG5</accession>
<dbReference type="GO" id="GO:0005524">
    <property type="term" value="F:ATP binding"/>
    <property type="evidence" value="ECO:0007669"/>
    <property type="project" value="UniProtKB-KW"/>
</dbReference>
<proteinExistence type="predicted"/>
<evidence type="ECO:0000256" key="6">
    <source>
        <dbReference type="ARBA" id="ARBA00022679"/>
    </source>
</evidence>
<comment type="catalytic activity">
    <reaction evidence="11">
        <text>L-seryl-[protein] + ATP = O-phospho-L-seryl-[protein] + ADP + H(+)</text>
        <dbReference type="Rhea" id="RHEA:17989"/>
        <dbReference type="Rhea" id="RHEA-COMP:9863"/>
        <dbReference type="Rhea" id="RHEA-COMP:11604"/>
        <dbReference type="ChEBI" id="CHEBI:15378"/>
        <dbReference type="ChEBI" id="CHEBI:29999"/>
        <dbReference type="ChEBI" id="CHEBI:30616"/>
        <dbReference type="ChEBI" id="CHEBI:83421"/>
        <dbReference type="ChEBI" id="CHEBI:456216"/>
        <dbReference type="EC" id="2.7.11.1"/>
    </reaction>
</comment>
<dbReference type="OMA" id="MDSHASQ"/>
<dbReference type="OrthoDB" id="2018507at2759"/>
<comment type="subcellular location">
    <subcellularLocation>
        <location evidence="1">Cytoplasm</location>
    </subcellularLocation>
</comment>
<evidence type="ECO:0000256" key="4">
    <source>
        <dbReference type="ARBA" id="ARBA00022527"/>
    </source>
</evidence>
<evidence type="ECO:0000256" key="12">
    <source>
        <dbReference type="SAM" id="MobiDB-lite"/>
    </source>
</evidence>
<dbReference type="PROSITE" id="PS50011">
    <property type="entry name" value="PROTEIN_KINASE_DOM"/>
    <property type="match status" value="1"/>
</dbReference>
<dbReference type="GO" id="GO:0007015">
    <property type="term" value="P:actin filament organization"/>
    <property type="evidence" value="ECO:0007669"/>
    <property type="project" value="TreeGrafter"/>
</dbReference>
<feature type="compositionally biased region" description="Low complexity" evidence="12">
    <location>
        <begin position="398"/>
        <end position="411"/>
    </location>
</feature>
<feature type="compositionally biased region" description="Low complexity" evidence="12">
    <location>
        <begin position="487"/>
        <end position="516"/>
    </location>
</feature>
<feature type="region of interest" description="Disordered" evidence="12">
    <location>
        <begin position="535"/>
        <end position="710"/>
    </location>
</feature>
<protein>
    <recommendedName>
        <fullName evidence="2">non-specific serine/threonine protein kinase</fullName>
        <ecNumber evidence="2">2.7.11.1</ecNumber>
    </recommendedName>
</protein>
<keyword evidence="8" id="KW-0418">Kinase</keyword>
<feature type="region of interest" description="Disordered" evidence="12">
    <location>
        <begin position="487"/>
        <end position="523"/>
    </location>
</feature>
<dbReference type="STRING" id="1328760.A0A165GGG5"/>
<dbReference type="CDD" id="cd14037">
    <property type="entry name" value="STKc_NAK_like"/>
    <property type="match status" value="1"/>
</dbReference>
<feature type="region of interest" description="Disordered" evidence="12">
    <location>
        <begin position="336"/>
        <end position="434"/>
    </location>
</feature>
<dbReference type="InterPro" id="IPR000719">
    <property type="entry name" value="Prot_kinase_dom"/>
</dbReference>
<dbReference type="GO" id="GO:0005737">
    <property type="term" value="C:cytoplasm"/>
    <property type="evidence" value="ECO:0007669"/>
    <property type="project" value="UniProtKB-SubCell"/>
</dbReference>
<feature type="region of interest" description="Disordered" evidence="12">
    <location>
        <begin position="723"/>
        <end position="762"/>
    </location>
</feature>
<organism evidence="14 15">
    <name type="scientific">Xylona heveae (strain CBS 132557 / TC161)</name>
    <dbReference type="NCBI Taxonomy" id="1328760"/>
    <lineage>
        <taxon>Eukaryota</taxon>
        <taxon>Fungi</taxon>
        <taxon>Dikarya</taxon>
        <taxon>Ascomycota</taxon>
        <taxon>Pezizomycotina</taxon>
        <taxon>Xylonomycetes</taxon>
        <taxon>Xylonales</taxon>
        <taxon>Xylonaceae</taxon>
        <taxon>Xylona</taxon>
    </lineage>
</organism>
<dbReference type="PROSITE" id="PS00108">
    <property type="entry name" value="PROTEIN_KINASE_ST"/>
    <property type="match status" value="1"/>
</dbReference>
<feature type="compositionally biased region" description="Basic and acidic residues" evidence="12">
    <location>
        <begin position="823"/>
        <end position="860"/>
    </location>
</feature>
<evidence type="ECO:0000313" key="15">
    <source>
        <dbReference type="Proteomes" id="UP000076632"/>
    </source>
</evidence>
<keyword evidence="5" id="KW-0597">Phosphoprotein</keyword>
<keyword evidence="4" id="KW-0723">Serine/threonine-protein kinase</keyword>
<dbReference type="GeneID" id="28895675"/>
<dbReference type="InterPro" id="IPR008271">
    <property type="entry name" value="Ser/Thr_kinase_AS"/>
</dbReference>
<feature type="compositionally biased region" description="Acidic residues" evidence="12">
    <location>
        <begin position="812"/>
        <end position="822"/>
    </location>
</feature>
<feature type="compositionally biased region" description="Low complexity" evidence="12">
    <location>
        <begin position="575"/>
        <end position="600"/>
    </location>
</feature>
<dbReference type="Gene3D" id="1.10.510.10">
    <property type="entry name" value="Transferase(Phosphotransferase) domain 1"/>
    <property type="match status" value="1"/>
</dbReference>
<keyword evidence="7" id="KW-0547">Nucleotide-binding</keyword>
<dbReference type="InterPro" id="IPR011009">
    <property type="entry name" value="Kinase-like_dom_sf"/>
</dbReference>
<dbReference type="Proteomes" id="UP000076632">
    <property type="component" value="Unassembled WGS sequence"/>
</dbReference>
<evidence type="ECO:0000313" key="14">
    <source>
        <dbReference type="EMBL" id="KZF22156.1"/>
    </source>
</evidence>
<feature type="region of interest" description="Disordered" evidence="12">
    <location>
        <begin position="779"/>
        <end position="1063"/>
    </location>
</feature>
<evidence type="ECO:0000256" key="8">
    <source>
        <dbReference type="ARBA" id="ARBA00022777"/>
    </source>
</evidence>
<evidence type="ECO:0000256" key="7">
    <source>
        <dbReference type="ARBA" id="ARBA00022741"/>
    </source>
</evidence>
<dbReference type="AlphaFoldDB" id="A0A165GGG5"/>
<keyword evidence="15" id="KW-1185">Reference proteome</keyword>
<dbReference type="SUPFAM" id="SSF56112">
    <property type="entry name" value="Protein kinase-like (PK-like)"/>
    <property type="match status" value="1"/>
</dbReference>
<gene>
    <name evidence="14" type="ORF">L228DRAFT_230506</name>
</gene>
<dbReference type="RefSeq" id="XP_018187711.1">
    <property type="nucleotide sequence ID" value="XM_018330538.1"/>
</dbReference>
<name>A0A165GGG5_XYLHT</name>
<feature type="compositionally biased region" description="Low complexity" evidence="12">
    <location>
        <begin position="654"/>
        <end position="666"/>
    </location>
</feature>
<feature type="compositionally biased region" description="Polar residues" evidence="12">
    <location>
        <begin position="886"/>
        <end position="904"/>
    </location>
</feature>
<evidence type="ECO:0000256" key="5">
    <source>
        <dbReference type="ARBA" id="ARBA00022553"/>
    </source>
</evidence>
<feature type="compositionally biased region" description="Polar residues" evidence="12">
    <location>
        <begin position="751"/>
        <end position="762"/>
    </location>
</feature>
<evidence type="ECO:0000256" key="11">
    <source>
        <dbReference type="ARBA" id="ARBA00048679"/>
    </source>
</evidence>
<feature type="compositionally biased region" description="Polar residues" evidence="12">
    <location>
        <begin position="931"/>
        <end position="944"/>
    </location>
</feature>
<feature type="compositionally biased region" description="Low complexity" evidence="12">
    <location>
        <begin position="1028"/>
        <end position="1056"/>
    </location>
</feature>
<sequence>MAATYNPSLAASAHPHRQNAPNGIASMAAPNVPPGTFLPGTKVQVGSHRVVIEKYLSEGGFAHVYLVRLPSPLDKSDIAVLKRVAVPDKEALANMRTEVETMKKLKGHRHIVKYYDSHASQLKGGGYEVFLLMEYCAGGGLIDFMNTRLQHRLTEPEILKIFADVAEGVACMHYLKPPLLHRDLKVENVLISVSGSSRSYKLCDFGSTAPPRPAATSAAEGRLIEDDVQKHTTLQYRSPEMIDVYRRQPIDEKSDIWALGVLLYKLCYYTTPFEEQGQMAILNASFKFPGYPSFSDRIKLFIASMLRENPQNRPNIFQVVSEVCRMRGTNVPIRDIYAGRSQSEARKAQQLPSPEPKVDTPPVVGAYHSPPVEHSQTIPDIAPMRRGRPTKAPQHHTSASARPSPSPLRAAGGDPFAALDAPGGFGTLPQSDELSSRFPTLDQFSLLHDTGGKFEFSPTSPTNATSASSDLNQRVTEALADEAFAQPRAPAPQASPAASAATTTTTTTTTTTHPTHVQSAPALTDTASLVKQKLPEPRQDKTHPSPSATIYQPTPKRPTMVSTGTMTSATPPPVALTLTVPKTDNRSSSTDSPTQSTQLQKPEFRTIPRPALLESNRSKSQTSTFAIPKPATSSRPSLEGQRPSTADLGDAINRSRSANARPRPSSVYLESNLDYLRDRESSRNRSSGTYRAMTPQPAAMTGSSVDSDKRISSNVEFLRTMEEAEAARKKEKRNSGTSSKGTTSKHVKRSSMPSISLSGTKNILSGKFGDAFRRFENNAASGARTPSPGLIDKGALTPITGSETTGGRSDDDNGLEITEEVPAEVKRELERQRQSMEERRVAQGAAEYRRRLTERGDPGKSEAVGAARAASIQNKVRSLLDENSNEQRVLTHSPVSYGALSSTEAEGLPPRTRTLEPRISNPQRPVPNAQMRVSESLTKGSQLEGQRPRSEITMAKTRQPLQSSSSPSLPSSQPPPVTARNPAGGGIRPPSRGGLRPSAPPKPRSLRSGSQAEPPQPSPTKPIYLQGRPLHPQQQQQFSQRPPSSRSAAEPTSPSAEDWEANFSKRFPSLSGLEMVETEIERDRPLGSIRVKDV</sequence>
<keyword evidence="6" id="KW-0808">Transferase</keyword>